<proteinExistence type="predicted"/>
<reference evidence="1 2" key="1">
    <citation type="journal article" date="2015" name="Genome Biol.">
        <title>Comparative genomics of Steinernema reveals deeply conserved gene regulatory networks.</title>
        <authorList>
            <person name="Dillman A.R."/>
            <person name="Macchietto M."/>
            <person name="Porter C.F."/>
            <person name="Rogers A."/>
            <person name="Williams B."/>
            <person name="Antoshechkin I."/>
            <person name="Lee M.M."/>
            <person name="Goodwin Z."/>
            <person name="Lu X."/>
            <person name="Lewis E.E."/>
            <person name="Goodrich-Blair H."/>
            <person name="Stock S.P."/>
            <person name="Adams B.J."/>
            <person name="Sternberg P.W."/>
            <person name="Mortazavi A."/>
        </authorList>
    </citation>
    <scope>NUCLEOTIDE SEQUENCE [LARGE SCALE GENOMIC DNA]</scope>
    <source>
        <strain evidence="1 2">ALL</strain>
    </source>
</reference>
<evidence type="ECO:0000313" key="1">
    <source>
        <dbReference type="EMBL" id="TMS33980.1"/>
    </source>
</evidence>
<dbReference type="AlphaFoldDB" id="A0A4U8ULP3"/>
<gene>
    <name evidence="1" type="ORF">L596_001653</name>
</gene>
<reference evidence="1 2" key="2">
    <citation type="journal article" date="2019" name="G3 (Bethesda)">
        <title>Hybrid Assembly of the Genome of the Entomopathogenic Nematode Steinernema carpocapsae Identifies the X-Chromosome.</title>
        <authorList>
            <person name="Serra L."/>
            <person name="Macchietto M."/>
            <person name="Macias-Munoz A."/>
            <person name="McGill C.J."/>
            <person name="Rodriguez I.M."/>
            <person name="Rodriguez B."/>
            <person name="Murad R."/>
            <person name="Mortazavi A."/>
        </authorList>
    </citation>
    <scope>NUCLEOTIDE SEQUENCE [LARGE SCALE GENOMIC DNA]</scope>
    <source>
        <strain evidence="1 2">ALL</strain>
    </source>
</reference>
<dbReference type="Proteomes" id="UP000298663">
    <property type="component" value="Unassembled WGS sequence"/>
</dbReference>
<accession>A0A4U8ULP3</accession>
<name>A0A4U8ULP3_STECR</name>
<protein>
    <submittedName>
        <fullName evidence="1">Uncharacterized protein</fullName>
    </submittedName>
</protein>
<dbReference type="EMBL" id="AZBU02000001">
    <property type="protein sequence ID" value="TMS33980.1"/>
    <property type="molecule type" value="Genomic_DNA"/>
</dbReference>
<keyword evidence="2" id="KW-1185">Reference proteome</keyword>
<organism evidence="1 2">
    <name type="scientific">Steinernema carpocapsae</name>
    <name type="common">Entomopathogenic nematode</name>
    <dbReference type="NCBI Taxonomy" id="34508"/>
    <lineage>
        <taxon>Eukaryota</taxon>
        <taxon>Metazoa</taxon>
        <taxon>Ecdysozoa</taxon>
        <taxon>Nematoda</taxon>
        <taxon>Chromadorea</taxon>
        <taxon>Rhabditida</taxon>
        <taxon>Tylenchina</taxon>
        <taxon>Panagrolaimomorpha</taxon>
        <taxon>Strongyloidoidea</taxon>
        <taxon>Steinernematidae</taxon>
        <taxon>Steinernema</taxon>
    </lineage>
</organism>
<sequence length="76" mass="8587">MREKSVVPLQTMKKTRNKLDMKFERIVLLGAAPGTGGTERRGLGFQDGIQKSRDQKSKRRVTRLGTLTCLLWVSVL</sequence>
<comment type="caution">
    <text evidence="1">The sequence shown here is derived from an EMBL/GenBank/DDBJ whole genome shotgun (WGS) entry which is preliminary data.</text>
</comment>
<evidence type="ECO:0000313" key="2">
    <source>
        <dbReference type="Proteomes" id="UP000298663"/>
    </source>
</evidence>